<evidence type="ECO:0000313" key="1">
    <source>
        <dbReference type="EMBL" id="KZW01318.1"/>
    </source>
</evidence>
<dbReference type="AlphaFoldDB" id="A0A165NWG5"/>
<accession>A0A165NWG5</accession>
<proteinExistence type="predicted"/>
<dbReference type="EMBL" id="KV425894">
    <property type="protein sequence ID" value="KZW01318.1"/>
    <property type="molecule type" value="Genomic_DNA"/>
</dbReference>
<protein>
    <submittedName>
        <fullName evidence="1">Uncharacterized protein</fullName>
    </submittedName>
</protein>
<keyword evidence="2" id="KW-1185">Reference proteome</keyword>
<dbReference type="Proteomes" id="UP000077266">
    <property type="component" value="Unassembled WGS sequence"/>
</dbReference>
<gene>
    <name evidence="1" type="ORF">EXIGLDRAFT_718460</name>
</gene>
<sequence>MVEGAGKDVDVPEGEDVRPIEFQFIANDERLGPLRERGIRGIDRWRFLVQNDDTVEHRLYNISNSATNEARLASTDV</sequence>
<evidence type="ECO:0000313" key="2">
    <source>
        <dbReference type="Proteomes" id="UP000077266"/>
    </source>
</evidence>
<reference evidence="1 2" key="1">
    <citation type="journal article" date="2016" name="Mol. Biol. Evol.">
        <title>Comparative Genomics of Early-Diverging Mushroom-Forming Fungi Provides Insights into the Origins of Lignocellulose Decay Capabilities.</title>
        <authorList>
            <person name="Nagy L.G."/>
            <person name="Riley R."/>
            <person name="Tritt A."/>
            <person name="Adam C."/>
            <person name="Daum C."/>
            <person name="Floudas D."/>
            <person name="Sun H."/>
            <person name="Yadav J.S."/>
            <person name="Pangilinan J."/>
            <person name="Larsson K.H."/>
            <person name="Matsuura K."/>
            <person name="Barry K."/>
            <person name="Labutti K."/>
            <person name="Kuo R."/>
            <person name="Ohm R.A."/>
            <person name="Bhattacharya S.S."/>
            <person name="Shirouzu T."/>
            <person name="Yoshinaga Y."/>
            <person name="Martin F.M."/>
            <person name="Grigoriev I.V."/>
            <person name="Hibbett D.S."/>
        </authorList>
    </citation>
    <scope>NUCLEOTIDE SEQUENCE [LARGE SCALE GENOMIC DNA]</scope>
    <source>
        <strain evidence="1 2">HHB12029</strain>
    </source>
</reference>
<dbReference type="InParanoid" id="A0A165NWG5"/>
<organism evidence="1 2">
    <name type="scientific">Exidia glandulosa HHB12029</name>
    <dbReference type="NCBI Taxonomy" id="1314781"/>
    <lineage>
        <taxon>Eukaryota</taxon>
        <taxon>Fungi</taxon>
        <taxon>Dikarya</taxon>
        <taxon>Basidiomycota</taxon>
        <taxon>Agaricomycotina</taxon>
        <taxon>Agaricomycetes</taxon>
        <taxon>Auriculariales</taxon>
        <taxon>Exidiaceae</taxon>
        <taxon>Exidia</taxon>
    </lineage>
</organism>
<name>A0A165NWG5_EXIGL</name>